<dbReference type="FunFam" id="1.10.10.10:FF:000135">
    <property type="entry name" value="forkhead box protein G1"/>
    <property type="match status" value="1"/>
</dbReference>
<dbReference type="PANTHER" id="PTHR11829">
    <property type="entry name" value="FORKHEAD BOX PROTEIN"/>
    <property type="match status" value="1"/>
</dbReference>
<sequence>MLNQFNNSSQTSKGCSVIHSFPFIKDGPSTQTLKDCTRQVPTGPFHIKPAWTPVKLDEKPPFSYATLIAHAILSSEYRKLTLNEIYQWISEQYPCYSMNDHRWQNSIRHNLSLQKAFSKLDRTTTSPSGKGCFWTILPGYEQQFIDNLVKNGLGNSRHYRTNKITSHKQLMETHKSHCDSGVDVQEIIPSKKENSLLDDFFTSQYSSAVYLDNISAPSSVIDQNMFSSLDWPIPQFNNELYFDTNYLDNLDNFNNSFLPSFIIPQDPSYLLYDQ</sequence>
<dbReference type="GO" id="GO:0005634">
    <property type="term" value="C:nucleus"/>
    <property type="evidence" value="ECO:0007669"/>
    <property type="project" value="UniProtKB-SubCell"/>
</dbReference>
<dbReference type="PANTHER" id="PTHR11829:SF343">
    <property type="entry name" value="FORK-HEAD DOMAIN-CONTAINING PROTEIN"/>
    <property type="match status" value="1"/>
</dbReference>
<dbReference type="InterPro" id="IPR050211">
    <property type="entry name" value="FOX_domain-containing"/>
</dbReference>
<feature type="DNA-binding region" description="Fork-head" evidence="3">
    <location>
        <begin position="59"/>
        <end position="159"/>
    </location>
</feature>
<evidence type="ECO:0000256" key="3">
    <source>
        <dbReference type="PROSITE-ProRule" id="PRU00089"/>
    </source>
</evidence>
<keyword evidence="6" id="KW-1185">Reference proteome</keyword>
<comment type="caution">
    <text evidence="5">The sequence shown here is derived from an EMBL/GenBank/DDBJ whole genome shotgun (WGS) entry which is preliminary data.</text>
</comment>
<evidence type="ECO:0000259" key="4">
    <source>
        <dbReference type="PROSITE" id="PS50039"/>
    </source>
</evidence>
<comment type="subcellular location">
    <subcellularLocation>
        <location evidence="3">Nucleus</location>
    </subcellularLocation>
</comment>
<dbReference type="InterPro" id="IPR036390">
    <property type="entry name" value="WH_DNA-bd_sf"/>
</dbReference>
<dbReference type="AlphaFoldDB" id="A0A8H7SNC7"/>
<name>A0A8H7SNC7_9FUNG</name>
<dbReference type="PROSITE" id="PS00657">
    <property type="entry name" value="FORK_HEAD_1"/>
    <property type="match status" value="1"/>
</dbReference>
<proteinExistence type="predicted"/>
<dbReference type="GO" id="GO:0000981">
    <property type="term" value="F:DNA-binding transcription factor activity, RNA polymerase II-specific"/>
    <property type="evidence" value="ECO:0007669"/>
    <property type="project" value="TreeGrafter"/>
</dbReference>
<dbReference type="PROSITE" id="PS50039">
    <property type="entry name" value="FORK_HEAD_3"/>
    <property type="match status" value="1"/>
</dbReference>
<dbReference type="Proteomes" id="UP000613177">
    <property type="component" value="Unassembled WGS sequence"/>
</dbReference>
<accession>A0A8H7SNC7</accession>
<evidence type="ECO:0000313" key="6">
    <source>
        <dbReference type="Proteomes" id="UP000613177"/>
    </source>
</evidence>
<dbReference type="Pfam" id="PF00250">
    <property type="entry name" value="Forkhead"/>
    <property type="match status" value="1"/>
</dbReference>
<dbReference type="SUPFAM" id="SSF46785">
    <property type="entry name" value="Winged helix' DNA-binding domain"/>
    <property type="match status" value="1"/>
</dbReference>
<dbReference type="EMBL" id="JAEPRE010000144">
    <property type="protein sequence ID" value="KAG2231585.1"/>
    <property type="molecule type" value="Genomic_DNA"/>
</dbReference>
<evidence type="ECO:0000256" key="2">
    <source>
        <dbReference type="ARBA" id="ARBA00023242"/>
    </source>
</evidence>
<dbReference type="GO" id="GO:0000978">
    <property type="term" value="F:RNA polymerase II cis-regulatory region sequence-specific DNA binding"/>
    <property type="evidence" value="ECO:0007669"/>
    <property type="project" value="TreeGrafter"/>
</dbReference>
<dbReference type="PRINTS" id="PR00053">
    <property type="entry name" value="FORKHEAD"/>
</dbReference>
<evidence type="ECO:0000313" key="5">
    <source>
        <dbReference type="EMBL" id="KAG2231585.1"/>
    </source>
</evidence>
<dbReference type="SMART" id="SM00339">
    <property type="entry name" value="FH"/>
    <property type="match status" value="1"/>
</dbReference>
<dbReference type="Gene3D" id="1.10.10.10">
    <property type="entry name" value="Winged helix-like DNA-binding domain superfamily/Winged helix DNA-binding domain"/>
    <property type="match status" value="1"/>
</dbReference>
<dbReference type="InterPro" id="IPR036388">
    <property type="entry name" value="WH-like_DNA-bd_sf"/>
</dbReference>
<dbReference type="CDD" id="cd00059">
    <property type="entry name" value="FH_FOX"/>
    <property type="match status" value="1"/>
</dbReference>
<dbReference type="InterPro" id="IPR001766">
    <property type="entry name" value="Fork_head_dom"/>
</dbReference>
<organism evidence="5 6">
    <name type="scientific">Thamnidium elegans</name>
    <dbReference type="NCBI Taxonomy" id="101142"/>
    <lineage>
        <taxon>Eukaryota</taxon>
        <taxon>Fungi</taxon>
        <taxon>Fungi incertae sedis</taxon>
        <taxon>Mucoromycota</taxon>
        <taxon>Mucoromycotina</taxon>
        <taxon>Mucoromycetes</taxon>
        <taxon>Mucorales</taxon>
        <taxon>Mucorineae</taxon>
        <taxon>Mucoraceae</taxon>
        <taxon>Thamnidium</taxon>
    </lineage>
</organism>
<gene>
    <name evidence="5" type="ORF">INT48_003685</name>
</gene>
<keyword evidence="1 3" id="KW-0238">DNA-binding</keyword>
<evidence type="ECO:0000256" key="1">
    <source>
        <dbReference type="ARBA" id="ARBA00023125"/>
    </source>
</evidence>
<dbReference type="InterPro" id="IPR030456">
    <property type="entry name" value="TF_fork_head_CS_2"/>
</dbReference>
<dbReference type="PROSITE" id="PS00658">
    <property type="entry name" value="FORK_HEAD_2"/>
    <property type="match status" value="1"/>
</dbReference>
<dbReference type="InterPro" id="IPR018122">
    <property type="entry name" value="TF_fork_head_CS_1"/>
</dbReference>
<reference evidence="5" key="1">
    <citation type="submission" date="2021-01" db="EMBL/GenBank/DDBJ databases">
        <title>Metabolic potential, ecology and presence of endohyphal bacteria is reflected in genomic diversity of Mucoromycotina.</title>
        <authorList>
            <person name="Muszewska A."/>
            <person name="Okrasinska A."/>
            <person name="Steczkiewicz K."/>
            <person name="Drgas O."/>
            <person name="Orlowska M."/>
            <person name="Perlinska-Lenart U."/>
            <person name="Aleksandrzak-Piekarczyk T."/>
            <person name="Szatraj K."/>
            <person name="Zielenkiewicz U."/>
            <person name="Pilsyk S."/>
            <person name="Malc E."/>
            <person name="Mieczkowski P."/>
            <person name="Kruszewska J.S."/>
            <person name="Biernat P."/>
            <person name="Pawlowska J."/>
        </authorList>
    </citation>
    <scope>NUCLEOTIDE SEQUENCE</scope>
    <source>
        <strain evidence="5">WA0000018081</strain>
    </source>
</reference>
<protein>
    <recommendedName>
        <fullName evidence="4">Fork-head domain-containing protein</fullName>
    </recommendedName>
</protein>
<keyword evidence="2 3" id="KW-0539">Nucleus</keyword>
<feature type="domain" description="Fork-head" evidence="4">
    <location>
        <begin position="59"/>
        <end position="159"/>
    </location>
</feature>